<dbReference type="AlphaFoldDB" id="X6MDS4"/>
<evidence type="ECO:0000313" key="1">
    <source>
        <dbReference type="EMBL" id="ETO11806.1"/>
    </source>
</evidence>
<keyword evidence="2" id="KW-1185">Reference proteome</keyword>
<dbReference type="Proteomes" id="UP000023152">
    <property type="component" value="Unassembled WGS sequence"/>
</dbReference>
<evidence type="ECO:0000313" key="2">
    <source>
        <dbReference type="Proteomes" id="UP000023152"/>
    </source>
</evidence>
<organism evidence="1 2">
    <name type="scientific">Reticulomyxa filosa</name>
    <dbReference type="NCBI Taxonomy" id="46433"/>
    <lineage>
        <taxon>Eukaryota</taxon>
        <taxon>Sar</taxon>
        <taxon>Rhizaria</taxon>
        <taxon>Retaria</taxon>
        <taxon>Foraminifera</taxon>
        <taxon>Monothalamids</taxon>
        <taxon>Reticulomyxidae</taxon>
        <taxon>Reticulomyxa</taxon>
    </lineage>
</organism>
<dbReference type="EMBL" id="ASPP01022011">
    <property type="protein sequence ID" value="ETO11806.1"/>
    <property type="molecule type" value="Genomic_DNA"/>
</dbReference>
<gene>
    <name evidence="1" type="ORF">RFI_25571</name>
</gene>
<sequence>MVDGIVIHCDRRCLAVVPVVCAQHLYELQSVQFFEMRVDDYVGKDVSSVLTNGLNNNNNNNNAKLIHFFQHLMSVWKTENKEQQFVTMCKKPKDERTFQDNSNFTFEIPVYQWCAIDGASPYYTPLDVLYRLNGIQLYLFLISSNKDLANDIQSLPIVLTGPSAVLFKEYVSTFLSFNVPLNAKEFDDNSTTTPPLVSIYWQYVFDDPQAYHQKFVDPMLARAKQHGRDKEQIIEKIGVDKYWETKKRKPIPNRDYYVSDPTVDDYHVTEIHSPSIPKNQSSLLVGSMKFAQSVKAVKMFFKDKYGNSPLTVLKAIDESLR</sequence>
<reference evidence="1 2" key="1">
    <citation type="journal article" date="2013" name="Curr. Biol.">
        <title>The Genome of the Foraminiferan Reticulomyxa filosa.</title>
        <authorList>
            <person name="Glockner G."/>
            <person name="Hulsmann N."/>
            <person name="Schleicher M."/>
            <person name="Noegel A.A."/>
            <person name="Eichinger L."/>
            <person name="Gallinger C."/>
            <person name="Pawlowski J."/>
            <person name="Sierra R."/>
            <person name="Euteneuer U."/>
            <person name="Pillet L."/>
            <person name="Moustafa A."/>
            <person name="Platzer M."/>
            <person name="Groth M."/>
            <person name="Szafranski K."/>
            <person name="Schliwa M."/>
        </authorList>
    </citation>
    <scope>NUCLEOTIDE SEQUENCE [LARGE SCALE GENOMIC DNA]</scope>
</reference>
<protein>
    <submittedName>
        <fullName evidence="1">Uncharacterized protein</fullName>
    </submittedName>
</protein>
<proteinExistence type="predicted"/>
<accession>X6MDS4</accession>
<comment type="caution">
    <text evidence="1">The sequence shown here is derived from an EMBL/GenBank/DDBJ whole genome shotgun (WGS) entry which is preliminary data.</text>
</comment>
<name>X6MDS4_RETFI</name>